<comment type="caution">
    <text evidence="1">The sequence shown here is derived from an EMBL/GenBank/DDBJ whole genome shotgun (WGS) entry which is preliminary data.</text>
</comment>
<organism evidence="1 2">
    <name type="scientific">Liparis tanakae</name>
    <name type="common">Tanaka's snailfish</name>
    <dbReference type="NCBI Taxonomy" id="230148"/>
    <lineage>
        <taxon>Eukaryota</taxon>
        <taxon>Metazoa</taxon>
        <taxon>Chordata</taxon>
        <taxon>Craniata</taxon>
        <taxon>Vertebrata</taxon>
        <taxon>Euteleostomi</taxon>
        <taxon>Actinopterygii</taxon>
        <taxon>Neopterygii</taxon>
        <taxon>Teleostei</taxon>
        <taxon>Neoteleostei</taxon>
        <taxon>Acanthomorphata</taxon>
        <taxon>Eupercaria</taxon>
        <taxon>Perciformes</taxon>
        <taxon>Cottioidei</taxon>
        <taxon>Cottales</taxon>
        <taxon>Liparidae</taxon>
        <taxon>Liparis</taxon>
    </lineage>
</organism>
<accession>A0A4Z2GJT9</accession>
<gene>
    <name evidence="1" type="ORF">EYF80_036757</name>
</gene>
<dbReference type="Proteomes" id="UP000314294">
    <property type="component" value="Unassembled WGS sequence"/>
</dbReference>
<proteinExistence type="predicted"/>
<keyword evidence="2" id="KW-1185">Reference proteome</keyword>
<sequence length="127" mass="14657">MHPGVQCLAHGHFDLQLMGRAGIDPLTPLSYSRPVMHEVFTLGMLNHRKLLWRARRCESRPSKNRQGSEVRSDAMSTDAMFQVCLLHLWSDHIPPHTSRLLQSSAHSQRVTRLVDRWEEMQVKVQPP</sequence>
<protein>
    <submittedName>
        <fullName evidence="1">Uncharacterized protein</fullName>
    </submittedName>
</protein>
<dbReference type="EMBL" id="SRLO01000528">
    <property type="protein sequence ID" value="TNN53064.1"/>
    <property type="molecule type" value="Genomic_DNA"/>
</dbReference>
<name>A0A4Z2GJT9_9TELE</name>
<reference evidence="1 2" key="1">
    <citation type="submission" date="2019-03" db="EMBL/GenBank/DDBJ databases">
        <title>First draft genome of Liparis tanakae, snailfish: a comprehensive survey of snailfish specific genes.</title>
        <authorList>
            <person name="Kim W."/>
            <person name="Song I."/>
            <person name="Jeong J.-H."/>
            <person name="Kim D."/>
            <person name="Kim S."/>
            <person name="Ryu S."/>
            <person name="Song J.Y."/>
            <person name="Lee S.K."/>
        </authorList>
    </citation>
    <scope>NUCLEOTIDE SEQUENCE [LARGE SCALE GENOMIC DNA]</scope>
    <source>
        <tissue evidence="1">Muscle</tissue>
    </source>
</reference>
<dbReference type="AlphaFoldDB" id="A0A4Z2GJT9"/>
<evidence type="ECO:0000313" key="1">
    <source>
        <dbReference type="EMBL" id="TNN53064.1"/>
    </source>
</evidence>
<evidence type="ECO:0000313" key="2">
    <source>
        <dbReference type="Proteomes" id="UP000314294"/>
    </source>
</evidence>